<evidence type="ECO:0000313" key="1">
    <source>
        <dbReference type="WBParaSite" id="ASIM_0002042501-mRNA-1"/>
    </source>
</evidence>
<sequence>LHPDDSAMLVSDPVLCQEGDGLVRFLYWTSPGVGVRVCFRRPGAGKRFDWCSAELTTGDPGPARITIPGSILHKFELVIEARNFIFQAFGMAGGLCVLDDISYTAKAVRNCRLEPHLDALIDLSRQTCMAVQCSFDEHGTHPVEECLRRNIHETPSANAVGNYHTGIRKPLASRYAYVHGPGAKVFWLSQFSLPRDAVLEFCYYRAFRNVRLAIYNEQAPSENRTQLYESDEIDSNPHEWVCDG</sequence>
<accession>A0A0M3KHG0</accession>
<proteinExistence type="predicted"/>
<dbReference type="WBParaSite" id="ASIM_0002042501-mRNA-1">
    <property type="protein sequence ID" value="ASIM_0002042501-mRNA-1"/>
    <property type="gene ID" value="ASIM_0002042501"/>
</dbReference>
<organism evidence="1">
    <name type="scientific">Anisakis simplex</name>
    <name type="common">Herring worm</name>
    <dbReference type="NCBI Taxonomy" id="6269"/>
    <lineage>
        <taxon>Eukaryota</taxon>
        <taxon>Metazoa</taxon>
        <taxon>Ecdysozoa</taxon>
        <taxon>Nematoda</taxon>
        <taxon>Chromadorea</taxon>
        <taxon>Rhabditida</taxon>
        <taxon>Spirurina</taxon>
        <taxon>Ascaridomorpha</taxon>
        <taxon>Ascaridoidea</taxon>
        <taxon>Anisakidae</taxon>
        <taxon>Anisakis</taxon>
        <taxon>Anisakis simplex complex</taxon>
    </lineage>
</organism>
<reference evidence="1" key="1">
    <citation type="submission" date="2017-02" db="UniProtKB">
        <authorList>
            <consortium name="WormBaseParasite"/>
        </authorList>
    </citation>
    <scope>IDENTIFICATION</scope>
</reference>
<dbReference type="AlphaFoldDB" id="A0A0M3KHG0"/>
<protein>
    <submittedName>
        <fullName evidence="1">MAM domain-containing protein</fullName>
    </submittedName>
</protein>
<name>A0A0M3KHG0_ANISI</name>